<organism evidence="3 4">
    <name type="scientific">Scleropages formosus</name>
    <name type="common">Asian bonytongue</name>
    <name type="synonym">Osteoglossum formosum</name>
    <dbReference type="NCBI Taxonomy" id="113540"/>
    <lineage>
        <taxon>Eukaryota</taxon>
        <taxon>Metazoa</taxon>
        <taxon>Chordata</taxon>
        <taxon>Craniata</taxon>
        <taxon>Vertebrata</taxon>
        <taxon>Euteleostomi</taxon>
        <taxon>Actinopterygii</taxon>
        <taxon>Neopterygii</taxon>
        <taxon>Teleostei</taxon>
        <taxon>Osteoglossocephala</taxon>
        <taxon>Osteoglossomorpha</taxon>
        <taxon>Osteoglossiformes</taxon>
        <taxon>Osteoglossidae</taxon>
        <taxon>Scleropages</taxon>
    </lineage>
</organism>
<dbReference type="InterPro" id="IPR036875">
    <property type="entry name" value="Znf_CCHC_sf"/>
</dbReference>
<keyword evidence="1" id="KW-0862">Zinc</keyword>
<evidence type="ECO:0000256" key="1">
    <source>
        <dbReference type="PROSITE-ProRule" id="PRU00047"/>
    </source>
</evidence>
<dbReference type="Proteomes" id="UP000694397">
    <property type="component" value="Chromosome 6"/>
</dbReference>
<keyword evidence="4" id="KW-1185">Reference proteome</keyword>
<dbReference type="AlphaFoldDB" id="A0A8C9SPC6"/>
<dbReference type="OrthoDB" id="8875481at2759"/>
<reference evidence="3" key="3">
    <citation type="submission" date="2025-09" db="UniProtKB">
        <authorList>
            <consortium name="Ensembl"/>
        </authorList>
    </citation>
    <scope>IDENTIFICATION</scope>
</reference>
<dbReference type="InterPro" id="IPR042509">
    <property type="entry name" value="ZCCHC3"/>
</dbReference>
<evidence type="ECO:0000259" key="2">
    <source>
        <dbReference type="PROSITE" id="PS50158"/>
    </source>
</evidence>
<dbReference type="PANTHER" id="PTHR22639">
    <property type="entry name" value="GAG-RELATED PROTEIN"/>
    <property type="match status" value="1"/>
</dbReference>
<dbReference type="PANTHER" id="PTHR22639:SF3">
    <property type="entry name" value="ZINC FINGER CCHC DOMAIN-CONTAINING PROTEIN 3"/>
    <property type="match status" value="1"/>
</dbReference>
<name>A0A8C9SPC6_SCLFO</name>
<evidence type="ECO:0000313" key="3">
    <source>
        <dbReference type="Ensembl" id="ENSSFOP00015037543.2"/>
    </source>
</evidence>
<sequence length="170" mass="19182">MRDELGFWNGKRQFWVRLLPDPQGFDGKGYLFYSNQPPFCRVCQGFGHTGANCTNTRCNNCLEKGHMARDCNGPRRCNVCGAEDHLARTCHLRKPTYASQQKCYLIMCQGFGHTGAECTNMRCNNCLEKGHMARDCNGPHTCNICAAEDHLARNCSHRKCDNIIASRPFG</sequence>
<proteinExistence type="predicted"/>
<reference evidence="3" key="2">
    <citation type="submission" date="2025-08" db="UniProtKB">
        <authorList>
            <consortium name="Ensembl"/>
        </authorList>
    </citation>
    <scope>IDENTIFICATION</scope>
</reference>
<dbReference type="Gene3D" id="4.10.60.10">
    <property type="entry name" value="Zinc finger, CCHC-type"/>
    <property type="match status" value="3"/>
</dbReference>
<keyword evidence="1" id="KW-0479">Metal-binding</keyword>
<reference evidence="3 4" key="1">
    <citation type="submission" date="2019-04" db="EMBL/GenBank/DDBJ databases">
        <authorList>
            <consortium name="Wellcome Sanger Institute Data Sharing"/>
        </authorList>
    </citation>
    <scope>NUCLEOTIDE SEQUENCE [LARGE SCALE GENOMIC DNA]</scope>
</reference>
<feature type="domain" description="CCHC-type" evidence="2">
    <location>
        <begin position="122"/>
        <end position="136"/>
    </location>
</feature>
<evidence type="ECO:0000313" key="4">
    <source>
        <dbReference type="Proteomes" id="UP000694397"/>
    </source>
</evidence>
<dbReference type="SMART" id="SM00343">
    <property type="entry name" value="ZnF_C2HC"/>
    <property type="match status" value="6"/>
</dbReference>
<dbReference type="GO" id="GO:0002218">
    <property type="term" value="P:activation of innate immune response"/>
    <property type="evidence" value="ECO:0007669"/>
    <property type="project" value="InterPro"/>
</dbReference>
<feature type="domain" description="CCHC-type" evidence="2">
    <location>
        <begin position="57"/>
        <end position="71"/>
    </location>
</feature>
<dbReference type="PROSITE" id="PS50158">
    <property type="entry name" value="ZF_CCHC"/>
    <property type="match status" value="2"/>
</dbReference>
<protein>
    <recommendedName>
        <fullName evidence="2">CCHC-type domain-containing protein</fullName>
    </recommendedName>
</protein>
<dbReference type="GO" id="GO:0003723">
    <property type="term" value="F:RNA binding"/>
    <property type="evidence" value="ECO:0007669"/>
    <property type="project" value="InterPro"/>
</dbReference>
<dbReference type="GO" id="GO:0008270">
    <property type="term" value="F:zinc ion binding"/>
    <property type="evidence" value="ECO:0007669"/>
    <property type="project" value="UniProtKB-KW"/>
</dbReference>
<keyword evidence="1" id="KW-0863">Zinc-finger</keyword>
<dbReference type="GeneTree" id="ENSGT00530000063983"/>
<dbReference type="InterPro" id="IPR001878">
    <property type="entry name" value="Znf_CCHC"/>
</dbReference>
<dbReference type="Pfam" id="PF00098">
    <property type="entry name" value="zf-CCHC"/>
    <property type="match status" value="2"/>
</dbReference>
<dbReference type="Ensembl" id="ENSSFOT00015037957.2">
    <property type="protein sequence ID" value="ENSSFOP00015037543.2"/>
    <property type="gene ID" value="ENSSFOG00015016511.2"/>
</dbReference>
<accession>A0A8C9SPC6</accession>
<dbReference type="GO" id="GO:0003690">
    <property type="term" value="F:double-stranded DNA binding"/>
    <property type="evidence" value="ECO:0007669"/>
    <property type="project" value="InterPro"/>
</dbReference>
<dbReference type="SUPFAM" id="SSF57756">
    <property type="entry name" value="Retrovirus zinc finger-like domains"/>
    <property type="match status" value="2"/>
</dbReference>